<dbReference type="PANTHER" id="PTHR13847">
    <property type="entry name" value="SARCOSINE DEHYDROGENASE-RELATED"/>
    <property type="match status" value="1"/>
</dbReference>
<dbReference type="STRING" id="1079.BVIR_2036"/>
<name>A0A0H5BDI3_BLAVI</name>
<proteinExistence type="inferred from homology"/>
<protein>
    <submittedName>
        <fullName evidence="4">D-amino acid dehydrogenase small subunit</fullName>
    </submittedName>
    <submittedName>
        <fullName evidence="5">Gamma-glutamylputrescine oxidoreductase</fullName>
        <ecNumber evidence="5">1.4.3.-</ecNumber>
    </submittedName>
</protein>
<dbReference type="PANTHER" id="PTHR13847:SF280">
    <property type="entry name" value="D-AMINO ACID DEHYDROGENASE"/>
    <property type="match status" value="1"/>
</dbReference>
<dbReference type="EC" id="1.4.3.-" evidence="5"/>
<evidence type="ECO:0000256" key="2">
    <source>
        <dbReference type="ARBA" id="ARBA00023002"/>
    </source>
</evidence>
<reference evidence="6" key="3">
    <citation type="journal article" date="2016" name="Genome Announc.">
        <title>Revised genome sequence of the purple photosynthetic bacterium Blastochloris viridis.</title>
        <authorList>
            <person name="Liu L.N."/>
            <person name="Faulkner M."/>
            <person name="Liu X."/>
            <person name="Huang F."/>
            <person name="Darby A.C."/>
            <person name="Hall N."/>
        </authorList>
    </citation>
    <scope>NUCLEOTIDE SEQUENCE [LARGE SCALE GENOMIC DNA]</scope>
    <source>
        <strain evidence="6">ATCC 19567 / DSM 133 / F</strain>
    </source>
</reference>
<feature type="domain" description="FAD dependent oxidoreductase" evidence="3">
    <location>
        <begin position="19"/>
        <end position="416"/>
    </location>
</feature>
<evidence type="ECO:0000313" key="6">
    <source>
        <dbReference type="Proteomes" id="UP000065734"/>
    </source>
</evidence>
<dbReference type="Pfam" id="PF01266">
    <property type="entry name" value="DAO"/>
    <property type="match status" value="1"/>
</dbReference>
<dbReference type="Gene3D" id="3.50.50.60">
    <property type="entry name" value="FAD/NAD(P)-binding domain"/>
    <property type="match status" value="3"/>
</dbReference>
<dbReference type="GO" id="GO:0055130">
    <property type="term" value="P:D-alanine catabolic process"/>
    <property type="evidence" value="ECO:0007669"/>
    <property type="project" value="TreeGrafter"/>
</dbReference>
<dbReference type="OrthoDB" id="9787190at2"/>
<gene>
    <name evidence="5" type="primary">puuB_3</name>
    <name evidence="4" type="ORF">BV133_2699</name>
    <name evidence="5" type="ORF">BVIRIDIS_14810</name>
</gene>
<organism evidence="5 6">
    <name type="scientific">Blastochloris viridis</name>
    <name type="common">Rhodopseudomonas viridis</name>
    <dbReference type="NCBI Taxonomy" id="1079"/>
    <lineage>
        <taxon>Bacteria</taxon>
        <taxon>Pseudomonadati</taxon>
        <taxon>Pseudomonadota</taxon>
        <taxon>Alphaproteobacteria</taxon>
        <taxon>Hyphomicrobiales</taxon>
        <taxon>Blastochloridaceae</taxon>
        <taxon>Blastochloris</taxon>
    </lineage>
</organism>
<dbReference type="RefSeq" id="WP_055037519.1">
    <property type="nucleotide sequence ID" value="NZ_AP014854.2"/>
</dbReference>
<dbReference type="Proteomes" id="UP000065734">
    <property type="component" value="Chromosome I"/>
</dbReference>
<evidence type="ECO:0000259" key="3">
    <source>
        <dbReference type="Pfam" id="PF01266"/>
    </source>
</evidence>
<dbReference type="InterPro" id="IPR006076">
    <property type="entry name" value="FAD-dep_OxRdtase"/>
</dbReference>
<reference evidence="5" key="2">
    <citation type="submission" date="2015-11" db="EMBL/GenBank/DDBJ databases">
        <authorList>
            <person name="Zhang Y."/>
            <person name="Guo Z."/>
        </authorList>
    </citation>
    <scope>NUCLEOTIDE SEQUENCE</scope>
    <source>
        <strain evidence="5">1</strain>
    </source>
</reference>
<dbReference type="GO" id="GO:0008718">
    <property type="term" value="F:D-amino-acid dehydrogenase activity"/>
    <property type="evidence" value="ECO:0007669"/>
    <property type="project" value="TreeGrafter"/>
</dbReference>
<comment type="similarity">
    <text evidence="1">Belongs to the DadA oxidoreductase family.</text>
</comment>
<sequence length="447" mass="48201">MPHPLAPFTSDDTPPASADVVIIGAGIIGVTAALELARAGLKVAVVEKGRVAAEQSSRNWGWVRQQGRDRRELPLIVESLANWDRLQAQAKADLNIDLGFRRTGLISVTRTEAELDRWRRWAVRGRAAGIEVVELTADDANSAAPSGSAPWIGGIHTPTDGRAEPSVAVPAIAELARAAGATFHQNTAARGLETKGSAITAVVTERGRIATRAVLVAAGAWSSLFLRRHGISLPQLNVRSTVIRTTRAPEAIPGTLMSQDLCLRRRLDGGYTLTLRSGEAFDIVLDGVRFLPKFIPVLRREFGSTKLRFGWTFFADLWRQWPRPLDNVSPFEETRIYDPAPDTAIVDTAIARLKRIRPDFAGVEVAEAWAGRIDTTPDIVPVIAKADSLAGLTIATGFSGHGFGIGPGAGRLAADMVRDTDPVVDPAPFRLTRFSDGSPIFLDPDVI</sequence>
<reference evidence="4" key="1">
    <citation type="journal article" date="2015" name="Genome Announc.">
        <title>Complete Genome Sequence of the Bacteriochlorophyll b-Producing Photosynthetic Bacterium Blastochloris viridis.</title>
        <authorList>
            <person name="Tsukatani Y."/>
            <person name="Hirose Y."/>
            <person name="Harada J."/>
            <person name="Misawa N."/>
            <person name="Mori K."/>
            <person name="Inoue K."/>
            <person name="Tamiaki H."/>
        </authorList>
    </citation>
    <scope>NUCLEOTIDE SEQUENCE [LARGE SCALE GENOMIC DNA]</scope>
    <source>
        <strain evidence="4">DSM 133</strain>
    </source>
</reference>
<evidence type="ECO:0000256" key="1">
    <source>
        <dbReference type="ARBA" id="ARBA00009410"/>
    </source>
</evidence>
<evidence type="ECO:0000313" key="4">
    <source>
        <dbReference type="EMBL" id="BAS00293.1"/>
    </source>
</evidence>
<dbReference type="GO" id="GO:0005737">
    <property type="term" value="C:cytoplasm"/>
    <property type="evidence" value="ECO:0007669"/>
    <property type="project" value="TreeGrafter"/>
</dbReference>
<dbReference type="EMBL" id="LN907867">
    <property type="protein sequence ID" value="CUU42469.1"/>
    <property type="molecule type" value="Genomic_DNA"/>
</dbReference>
<dbReference type="PATRIC" id="fig|1079.6.peg.2111"/>
<dbReference type="SUPFAM" id="SSF51905">
    <property type="entry name" value="FAD/NAD(P)-binding domain"/>
    <property type="match status" value="1"/>
</dbReference>
<dbReference type="KEGG" id="bvr:BVIR_2036"/>
<dbReference type="InterPro" id="IPR036188">
    <property type="entry name" value="FAD/NAD-bd_sf"/>
</dbReference>
<evidence type="ECO:0000313" key="5">
    <source>
        <dbReference type="EMBL" id="CUU42469.1"/>
    </source>
</evidence>
<dbReference type="GO" id="GO:0005886">
    <property type="term" value="C:plasma membrane"/>
    <property type="evidence" value="ECO:0007669"/>
    <property type="project" value="TreeGrafter"/>
</dbReference>
<accession>A0A0H5BDI3</accession>
<keyword evidence="6" id="KW-1185">Reference proteome</keyword>
<keyword evidence="2 5" id="KW-0560">Oxidoreductase</keyword>
<dbReference type="EMBL" id="AP014854">
    <property type="protein sequence ID" value="BAS00293.1"/>
    <property type="molecule type" value="Genomic_DNA"/>
</dbReference>
<dbReference type="AlphaFoldDB" id="A0A0H5BDI3"/>